<evidence type="ECO:0008006" key="4">
    <source>
        <dbReference type="Google" id="ProtNLM"/>
    </source>
</evidence>
<name>A0A0M4NCD3_LEPIR</name>
<evidence type="ECO:0000313" key="2">
    <source>
        <dbReference type="EMBL" id="ALE41618.1"/>
    </source>
</evidence>
<reference evidence="2 3" key="1">
    <citation type="journal article" date="2015" name="Genome Announc.">
        <title>Whole-Genome Sequence of Leptospira interrogans Serovar Hardjo Subtype Hardjoprajitno Strain Norma, Isolated from Cattle in a Leptospirosis Outbreak in Brazil.</title>
        <authorList>
            <person name="Cosate M.R."/>
            <person name="Soares S.C."/>
            <person name="Mendes T.A."/>
            <person name="Raittz R.T."/>
            <person name="Moreira E.C."/>
            <person name="Leite R."/>
            <person name="Fernandes G.R."/>
            <person name="Haddad J.P."/>
            <person name="Ortega J.M."/>
        </authorList>
    </citation>
    <scope>NUCLEOTIDE SEQUENCE [LARGE SCALE GENOMIC DNA]</scope>
    <source>
        <strain evidence="2 3">Norma</strain>
    </source>
</reference>
<evidence type="ECO:0000313" key="3">
    <source>
        <dbReference type="Proteomes" id="UP000056502"/>
    </source>
</evidence>
<protein>
    <recommendedName>
        <fullName evidence="4">Lipoprotein</fullName>
    </recommendedName>
</protein>
<gene>
    <name evidence="2" type="ORF">G436_4487</name>
</gene>
<dbReference type="Proteomes" id="UP000056502">
    <property type="component" value="Chromosome II"/>
</dbReference>
<dbReference type="AlphaFoldDB" id="A0A0M4NCD3"/>
<sequence length="51" mass="5563">MKFILPIICLSLLVFCSCSSGKNEIQSAENTTAISAIAVGELLLDWYIKIT</sequence>
<dbReference type="PATRIC" id="fig|1279460.3.peg.4592"/>
<proteinExistence type="predicted"/>
<dbReference type="PROSITE" id="PS51257">
    <property type="entry name" value="PROKAR_LIPOPROTEIN"/>
    <property type="match status" value="1"/>
</dbReference>
<evidence type="ECO:0000256" key="1">
    <source>
        <dbReference type="SAM" id="SignalP"/>
    </source>
</evidence>
<feature type="signal peptide" evidence="1">
    <location>
        <begin position="1"/>
        <end position="21"/>
    </location>
</feature>
<feature type="chain" id="PRO_5005799190" description="Lipoprotein" evidence="1">
    <location>
        <begin position="22"/>
        <end position="51"/>
    </location>
</feature>
<organism evidence="2">
    <name type="scientific">Leptospira interrogans serovar Hardjo str. Norma</name>
    <dbReference type="NCBI Taxonomy" id="1279460"/>
    <lineage>
        <taxon>Bacteria</taxon>
        <taxon>Pseudomonadati</taxon>
        <taxon>Spirochaetota</taxon>
        <taxon>Spirochaetia</taxon>
        <taxon>Leptospirales</taxon>
        <taxon>Leptospiraceae</taxon>
        <taxon>Leptospira</taxon>
    </lineage>
</organism>
<accession>A0A0M4NCD3</accession>
<dbReference type="EMBL" id="CP012604">
    <property type="protein sequence ID" value="ALE41618.1"/>
    <property type="molecule type" value="Genomic_DNA"/>
</dbReference>
<keyword evidence="1" id="KW-0732">Signal</keyword>